<protein>
    <submittedName>
        <fullName evidence="6">Very-short-patch-repair endonuclease</fullName>
    </submittedName>
</protein>
<keyword evidence="6" id="KW-0255">Endonuclease</keyword>
<evidence type="ECO:0000259" key="2">
    <source>
        <dbReference type="Pfam" id="PF11784"/>
    </source>
</evidence>
<dbReference type="SUPFAM" id="SSF52980">
    <property type="entry name" value="Restriction endonuclease-like"/>
    <property type="match status" value="1"/>
</dbReference>
<sequence>MGETAEAPQAGMATAPDAACRIACDALARIGVPQLRAGLGPIRSLTLTCEAGADLPALVLALTAEPPLLRAEPLRIPGLEAGASRACCAPPAMILDEAALDALQAVTACVLTLVATVEGRPVGRATVSLDLLPATYWAGIETAPDALATFVRPGDPAIDALLARAAEHLPPGRDRLATYADGRARVWETAQAIHAALRDQTFAESAPVAGPERMRSPGAVLGDGWAGPLDRALILAACFERAGLDPLLVLGAATVAAGLRLVDARPAEAVDAQGLRKHRDLDELILIATGPAAFPEALAAGTRMVEAGAALDLVLDLRAARLRGLAPLTPEAAEAPRLPPRGAYPRAPTPAFAEDRPPAIPPRPAEARPRDRLEAWKLRLLDLTLRNKLLNFRPGKASLTLCVPDPDALAALLVEGAAIRLLPKPEVLKQEGPEPEDAAARDALRREAARSGEIVTLASADDLDARLTDLFRLARTALEEGGANVLHLAVGFLSWTRGGTMAPVRAPLLLVPVALTRASVRAGFRLVRHDAEARVNPTLIEMLRQDFALTLPDLDAALSGDGLDVSGLWRIVRGHVRDLKGFEVETDVVLSTFAFTKVLMWRDLAERTDLLKRNPVVRHLLETPTLAYGDATGFPAPERLDAAHPPQTVFTPLSADSSQLCAILAAGAGKDFVLLGPPGTGKSQTIANIIAHALALGRTILFVSQKAAALDVVRRRLDAAGLGACCLEVHAARAQKAHVLAQLREAWAARGPETVPWHEAGADLERRRVALNDVVARLHAPRANGLSAHAALGRIIAARAAGAPRLALSWPDHATHTPETLAELRAHAAALAALLPLVGDPASHPLRGIGPADWSPLWRAEMERALADLAAALPAFRAAADRLGATLGFPGASETWAGTRALLALASGLARPEAAAGLRCLAADAGSLRQAVEARRQHEAALARAAARLHGRYAEALFATDLSATRDAWRAAQGANLLVRGARLRRLRRMLEADALASLPEDLGPDLATLLEIQRLRAAGPALAGTLEAAFAGLGPPWNRPDSPAEAFAAPLAWARRIAPALAALAGAGAGVEVLRRRCLDRLAPGGGGVGATVTEARAALSPLRLPALRAIETLGRLSARRHPDRPLATGPGWVAGTLDEAARWASALPKAQVWLRWQGAVQAAREAGLGPLVAAVEAGALEPDAISEAFERAYAGWWIDHVVTHDPVLRGFQGPDHEAAIAAFRAADARVCALAGAAARARLGGVPSPVAFGQQAEWGLLAREIAKRGRHLALRQLFARLPDALTRLTPCVMMSPLSVAQHWPPDAPPFDLVIFDEASQIAPWDAIGAIARGRRTVIVGDPEQLPPTSVGEREGDADDLDVPDQESILDECLAAHLPRHRLAWHYRSRHESLIAFSNRHYYRGGLITFPSPVTSDRAVRLVPVADGLYERGAARVNRPEARAVVAEVLARLRADAESGSLGIVTFNGEQQRLIENLLDAERRADPDLERHFDARLTPEPVFVKNLETVQGDERDAILFSVAVGPDGAGRITGQVSSLNRSGGHRRLNVAITRARRELLVFASLRPEQIDLGRGAARGIRDFKHFLEFAAHGASALETAAAPTGRDVESPFEASVMAALEARGWRVVPQVGVAAFRIDLGIVHPDAPGRYLAGVECDGASYHSAATARDRDRLRHGVLTDLGWRLHRVWSTDWWIDADGALDRLDADLRADLESDRAKPKPEPAPLPEAPSPSPSVAADTAGFALDASRLHAPDYDAVLDALVAHVIAREAPLFADRLVARVAWAHGINRTTARLRARILARVGAEVPRAWEDARELLWPVGVDPQATVPFRPATGEPRDPADIPLAELAALAAHLGGAPADLPARMARHLGVARPRTALARRLARAAAQAHPDPEAAAD</sequence>
<dbReference type="InterPro" id="IPR041679">
    <property type="entry name" value="DNA2/NAM7-like_C"/>
</dbReference>
<feature type="domain" description="Restriction endonuclease type II-like" evidence="5">
    <location>
        <begin position="1612"/>
        <end position="1708"/>
    </location>
</feature>
<evidence type="ECO:0000313" key="7">
    <source>
        <dbReference type="Proteomes" id="UP001549145"/>
    </source>
</evidence>
<name>A0ABV2L9H8_9HYPH</name>
<dbReference type="Pfam" id="PF13086">
    <property type="entry name" value="AAA_11"/>
    <property type="match status" value="1"/>
</dbReference>
<gene>
    <name evidence="6" type="ORF">ABID43_002956</name>
</gene>
<accession>A0ABV2L9H8</accession>
<dbReference type="RefSeq" id="WP_238276670.1">
    <property type="nucleotide sequence ID" value="NZ_BPQL01000017.1"/>
</dbReference>
<keyword evidence="6" id="KW-0378">Hydrolase</keyword>
<keyword evidence="6" id="KW-0540">Nuclease</keyword>
<dbReference type="Gene3D" id="3.40.50.300">
    <property type="entry name" value="P-loop containing nucleotide triphosphate hydrolases"/>
    <property type="match status" value="3"/>
</dbReference>
<evidence type="ECO:0000256" key="1">
    <source>
        <dbReference type="SAM" id="MobiDB-lite"/>
    </source>
</evidence>
<dbReference type="PANTHER" id="PTHR10887:SF495">
    <property type="entry name" value="HELICASE SENATAXIN ISOFORM X1-RELATED"/>
    <property type="match status" value="1"/>
</dbReference>
<dbReference type="InterPro" id="IPR011335">
    <property type="entry name" value="Restrct_endonuc-II-like"/>
</dbReference>
<evidence type="ECO:0000313" key="6">
    <source>
        <dbReference type="EMBL" id="MET3693406.1"/>
    </source>
</evidence>
<dbReference type="InterPro" id="IPR045055">
    <property type="entry name" value="DNA2/NAM7-like"/>
</dbReference>
<evidence type="ECO:0000259" key="4">
    <source>
        <dbReference type="Pfam" id="PF13087"/>
    </source>
</evidence>
<dbReference type="GO" id="GO:0004519">
    <property type="term" value="F:endonuclease activity"/>
    <property type="evidence" value="ECO:0007669"/>
    <property type="project" value="UniProtKB-KW"/>
</dbReference>
<dbReference type="Pfam" id="PF13195">
    <property type="entry name" value="DUF4011"/>
    <property type="match status" value="1"/>
</dbReference>
<feature type="domain" description="DNA2/NAM7 helicase helicase" evidence="3">
    <location>
        <begin position="1310"/>
        <end position="1350"/>
    </location>
</feature>
<proteinExistence type="predicted"/>
<feature type="domain" description="DUF3320" evidence="2">
    <location>
        <begin position="1750"/>
        <end position="1798"/>
    </location>
</feature>
<reference evidence="6 7" key="1">
    <citation type="submission" date="2024-06" db="EMBL/GenBank/DDBJ databases">
        <title>Genomic Encyclopedia of Type Strains, Phase IV (KMG-IV): sequencing the most valuable type-strain genomes for metagenomic binning, comparative biology and taxonomic classification.</title>
        <authorList>
            <person name="Goeker M."/>
        </authorList>
    </citation>
    <scope>NUCLEOTIDE SEQUENCE [LARGE SCALE GENOMIC DNA]</scope>
    <source>
        <strain evidence="6 7">DSM 21331</strain>
    </source>
</reference>
<dbReference type="Pfam" id="PF13087">
    <property type="entry name" value="AAA_12"/>
    <property type="match status" value="1"/>
</dbReference>
<dbReference type="InterPro" id="IPR021754">
    <property type="entry name" value="DUF3320"/>
</dbReference>
<dbReference type="InterPro" id="IPR049468">
    <property type="entry name" value="Restrct_endonuc-II-like_dom"/>
</dbReference>
<dbReference type="EMBL" id="JBEPMM010000008">
    <property type="protein sequence ID" value="MET3693406.1"/>
    <property type="molecule type" value="Genomic_DNA"/>
</dbReference>
<dbReference type="InterPro" id="IPR027417">
    <property type="entry name" value="P-loop_NTPase"/>
</dbReference>
<dbReference type="Proteomes" id="UP001549145">
    <property type="component" value="Unassembled WGS sequence"/>
</dbReference>
<dbReference type="Gene3D" id="3.40.960.10">
    <property type="entry name" value="VSR Endonuclease"/>
    <property type="match status" value="1"/>
</dbReference>
<evidence type="ECO:0000259" key="3">
    <source>
        <dbReference type="Pfam" id="PF13086"/>
    </source>
</evidence>
<dbReference type="Pfam" id="PF11784">
    <property type="entry name" value="DUF3320"/>
    <property type="match status" value="1"/>
</dbReference>
<dbReference type="Pfam" id="PF18741">
    <property type="entry name" value="MTES_1575"/>
    <property type="match status" value="1"/>
</dbReference>
<dbReference type="PANTHER" id="PTHR10887">
    <property type="entry name" value="DNA2/NAM7 HELICASE FAMILY"/>
    <property type="match status" value="1"/>
</dbReference>
<organism evidence="6 7">
    <name type="scientific">Methylobacterium goesingense</name>
    <dbReference type="NCBI Taxonomy" id="243690"/>
    <lineage>
        <taxon>Bacteria</taxon>
        <taxon>Pseudomonadati</taxon>
        <taxon>Pseudomonadota</taxon>
        <taxon>Alphaproteobacteria</taxon>
        <taxon>Hyphomicrobiales</taxon>
        <taxon>Methylobacteriaceae</taxon>
        <taxon>Methylobacterium</taxon>
    </lineage>
</organism>
<comment type="caution">
    <text evidence="6">The sequence shown here is derived from an EMBL/GenBank/DDBJ whole genome shotgun (WGS) entry which is preliminary data.</text>
</comment>
<dbReference type="InterPro" id="IPR025103">
    <property type="entry name" value="DUF4011"/>
</dbReference>
<dbReference type="SUPFAM" id="SSF52540">
    <property type="entry name" value="P-loop containing nucleoside triphosphate hydrolases"/>
    <property type="match status" value="1"/>
</dbReference>
<dbReference type="InterPro" id="IPR047187">
    <property type="entry name" value="SF1_C_Upf1"/>
</dbReference>
<dbReference type="CDD" id="cd18808">
    <property type="entry name" value="SF1_C_Upf1"/>
    <property type="match status" value="1"/>
</dbReference>
<keyword evidence="7" id="KW-1185">Reference proteome</keyword>
<feature type="domain" description="DNA2/NAM7 helicase-like C-terminal" evidence="4">
    <location>
        <begin position="1367"/>
        <end position="1564"/>
    </location>
</feature>
<feature type="compositionally biased region" description="Pro residues" evidence="1">
    <location>
        <begin position="1723"/>
        <end position="1734"/>
    </location>
</feature>
<dbReference type="InterPro" id="IPR041677">
    <property type="entry name" value="DNA2/NAM7_AAA_11"/>
</dbReference>
<feature type="region of interest" description="Disordered" evidence="1">
    <location>
        <begin position="1715"/>
        <end position="1739"/>
    </location>
</feature>
<evidence type="ECO:0000259" key="5">
    <source>
        <dbReference type="Pfam" id="PF18741"/>
    </source>
</evidence>